<evidence type="ECO:0000259" key="6">
    <source>
        <dbReference type="Pfam" id="PF08016"/>
    </source>
</evidence>
<feature type="domain" description="Polycystin cation channel PKD1/PKD2" evidence="6">
    <location>
        <begin position="1"/>
        <end position="71"/>
    </location>
</feature>
<dbReference type="EMBL" id="CAJOBB010024103">
    <property type="protein sequence ID" value="CAF4398180.1"/>
    <property type="molecule type" value="Genomic_DNA"/>
</dbReference>
<proteinExistence type="predicted"/>
<reference evidence="7" key="1">
    <citation type="submission" date="2021-02" db="EMBL/GenBank/DDBJ databases">
        <authorList>
            <person name="Nowell W R."/>
        </authorList>
    </citation>
    <scope>NUCLEOTIDE SEQUENCE</scope>
</reference>
<protein>
    <recommendedName>
        <fullName evidence="6">Polycystin cation channel PKD1/PKD2 domain-containing protein</fullName>
    </recommendedName>
</protein>
<keyword evidence="3 5" id="KW-1133">Transmembrane helix</keyword>
<comment type="caution">
    <text evidence="7">The sequence shown here is derived from an EMBL/GenBank/DDBJ whole genome shotgun (WGS) entry which is preliminary data.</text>
</comment>
<accession>A0A820NXS3</accession>
<feature type="non-terminal residue" evidence="7">
    <location>
        <position position="71"/>
    </location>
</feature>
<dbReference type="InterPro" id="IPR013122">
    <property type="entry name" value="PKD1_2_channel"/>
</dbReference>
<keyword evidence="2 5" id="KW-0812">Transmembrane</keyword>
<evidence type="ECO:0000313" key="7">
    <source>
        <dbReference type="EMBL" id="CAF4398180.1"/>
    </source>
</evidence>
<evidence type="ECO:0000256" key="5">
    <source>
        <dbReference type="SAM" id="Phobius"/>
    </source>
</evidence>
<evidence type="ECO:0000313" key="8">
    <source>
        <dbReference type="Proteomes" id="UP000663868"/>
    </source>
</evidence>
<dbReference type="GO" id="GO:0016020">
    <property type="term" value="C:membrane"/>
    <property type="evidence" value="ECO:0007669"/>
    <property type="project" value="UniProtKB-SubCell"/>
</dbReference>
<gene>
    <name evidence="7" type="ORF">KXQ929_LOCUS50865</name>
</gene>
<evidence type="ECO:0000256" key="4">
    <source>
        <dbReference type="ARBA" id="ARBA00023136"/>
    </source>
</evidence>
<evidence type="ECO:0000256" key="1">
    <source>
        <dbReference type="ARBA" id="ARBA00004141"/>
    </source>
</evidence>
<keyword evidence="4 5" id="KW-0472">Membrane</keyword>
<comment type="subcellular location">
    <subcellularLocation>
        <location evidence="1">Membrane</location>
        <topology evidence="1">Multi-pass membrane protein</topology>
    </subcellularLocation>
</comment>
<feature type="transmembrane region" description="Helical" evidence="5">
    <location>
        <begin position="50"/>
        <end position="70"/>
    </location>
</feature>
<evidence type="ECO:0000256" key="2">
    <source>
        <dbReference type="ARBA" id="ARBA00022692"/>
    </source>
</evidence>
<dbReference type="AlphaFoldDB" id="A0A820NXS3"/>
<dbReference type="Pfam" id="PF08016">
    <property type="entry name" value="PKD_channel"/>
    <property type="match status" value="1"/>
</dbReference>
<organism evidence="7 8">
    <name type="scientific">Adineta steineri</name>
    <dbReference type="NCBI Taxonomy" id="433720"/>
    <lineage>
        <taxon>Eukaryota</taxon>
        <taxon>Metazoa</taxon>
        <taxon>Spiralia</taxon>
        <taxon>Gnathifera</taxon>
        <taxon>Rotifera</taxon>
        <taxon>Eurotatoria</taxon>
        <taxon>Bdelloidea</taxon>
        <taxon>Adinetida</taxon>
        <taxon>Adinetidae</taxon>
        <taxon>Adineta</taxon>
    </lineage>
</organism>
<name>A0A820NXS3_9BILA</name>
<evidence type="ECO:0000256" key="3">
    <source>
        <dbReference type="ARBA" id="ARBA00022989"/>
    </source>
</evidence>
<dbReference type="Proteomes" id="UP000663868">
    <property type="component" value="Unassembled WGS sequence"/>
</dbReference>
<sequence length="71" mass="7995">MFAIIFISFLTLFYLLFVSKLSSCSSLVNTAQLLFKMTLIKCDASEMAEANAFLGPFCFTLFIFLVVFVCL</sequence>
<feature type="non-terminal residue" evidence="7">
    <location>
        <position position="1"/>
    </location>
</feature>